<dbReference type="InterPro" id="IPR013974">
    <property type="entry name" value="SAF"/>
</dbReference>
<dbReference type="Pfam" id="PF16976">
    <property type="entry name" value="RcpC"/>
    <property type="match status" value="1"/>
</dbReference>
<dbReference type="RefSeq" id="WP_050057844.1">
    <property type="nucleotide sequence ID" value="NZ_JACHEK010000001.1"/>
</dbReference>
<dbReference type="AlphaFoldDB" id="A0A841JN23"/>
<proteinExistence type="predicted"/>
<dbReference type="Proteomes" id="UP000538666">
    <property type="component" value="Unassembled WGS sequence"/>
</dbReference>
<dbReference type="NCBIfam" id="TIGR03177">
    <property type="entry name" value="pilus_cpaB"/>
    <property type="match status" value="1"/>
</dbReference>
<protein>
    <submittedName>
        <fullName evidence="2">Pilus assembly protein CpaB</fullName>
    </submittedName>
</protein>
<evidence type="ECO:0000313" key="3">
    <source>
        <dbReference type="Proteomes" id="UP000538666"/>
    </source>
</evidence>
<accession>A0A841JN23</accession>
<name>A0A841JN23_9BACT</name>
<comment type="caution">
    <text evidence="2">The sequence shown here is derived from an EMBL/GenBank/DDBJ whole genome shotgun (WGS) entry which is preliminary data.</text>
</comment>
<evidence type="ECO:0000313" key="2">
    <source>
        <dbReference type="EMBL" id="MBB6142643.1"/>
    </source>
</evidence>
<dbReference type="EMBL" id="JACHEK010000001">
    <property type="protein sequence ID" value="MBB6142643.1"/>
    <property type="molecule type" value="Genomic_DNA"/>
</dbReference>
<feature type="domain" description="SAF" evidence="1">
    <location>
        <begin position="39"/>
        <end position="101"/>
    </location>
</feature>
<dbReference type="SMART" id="SM00858">
    <property type="entry name" value="SAF"/>
    <property type="match status" value="1"/>
</dbReference>
<gene>
    <name evidence="2" type="ORF">HNQ77_000581</name>
</gene>
<keyword evidence="3" id="KW-1185">Reference proteome</keyword>
<organism evidence="2 3">
    <name type="scientific">Silvibacterium bohemicum</name>
    <dbReference type="NCBI Taxonomy" id="1577686"/>
    <lineage>
        <taxon>Bacteria</taxon>
        <taxon>Pseudomonadati</taxon>
        <taxon>Acidobacteriota</taxon>
        <taxon>Terriglobia</taxon>
        <taxon>Terriglobales</taxon>
        <taxon>Acidobacteriaceae</taxon>
        <taxon>Silvibacterium</taxon>
    </lineage>
</organism>
<dbReference type="InterPro" id="IPR017592">
    <property type="entry name" value="Pilus_assmbl_Flp-typ_CpaB"/>
</dbReference>
<dbReference type="InterPro" id="IPR031571">
    <property type="entry name" value="RcpC_dom"/>
</dbReference>
<dbReference type="OrthoDB" id="163768at2"/>
<reference evidence="2 3" key="1">
    <citation type="submission" date="2020-08" db="EMBL/GenBank/DDBJ databases">
        <title>Genomic Encyclopedia of Type Strains, Phase IV (KMG-IV): sequencing the most valuable type-strain genomes for metagenomic binning, comparative biology and taxonomic classification.</title>
        <authorList>
            <person name="Goeker M."/>
        </authorList>
    </citation>
    <scope>NUCLEOTIDE SEQUENCE [LARGE SCALE GENOMIC DNA]</scope>
    <source>
        <strain evidence="2 3">DSM 103733</strain>
    </source>
</reference>
<dbReference type="CDD" id="cd11614">
    <property type="entry name" value="SAF_CpaB_FlgA_like"/>
    <property type="match status" value="1"/>
</dbReference>
<sequence>MNSRRLTVAFLIALAVSGLCTLWFGSRMMRARGSAPQRSEYLATARPIDAGEILHAEDVKPIHWPDSVPIAGAFTRAQDVVGRTALYPLGAGEPLQERQLAAAGSGLGLSTKIPDGMRALSLKSDQVVGVAGFLMPGTHVDVLVTYTLPSSSMPVTSMVLQDAQILTAGQKMEPDPQGKPTTVDVVTILVSPQDAEKAVLASAQGRVHFVMRNGGDSVKVNAAPVELAALGQAAVVKPAVKDAPRKPKAAAAPAKYSVQLVNGDKSSTESF</sequence>
<dbReference type="Pfam" id="PF08666">
    <property type="entry name" value="SAF"/>
    <property type="match status" value="1"/>
</dbReference>
<evidence type="ECO:0000259" key="1">
    <source>
        <dbReference type="SMART" id="SM00858"/>
    </source>
</evidence>